<organism evidence="15 16">
    <name type="scientific">Pocillopora damicornis</name>
    <name type="common">Cauliflower coral</name>
    <name type="synonym">Millepora damicornis</name>
    <dbReference type="NCBI Taxonomy" id="46731"/>
    <lineage>
        <taxon>Eukaryota</taxon>
        <taxon>Metazoa</taxon>
        <taxon>Cnidaria</taxon>
        <taxon>Anthozoa</taxon>
        <taxon>Hexacorallia</taxon>
        <taxon>Scleractinia</taxon>
        <taxon>Astrocoeniina</taxon>
        <taxon>Pocilloporidae</taxon>
        <taxon>Pocillopora</taxon>
    </lineage>
</organism>
<dbReference type="PROSITE" id="PS50238">
    <property type="entry name" value="RHOGAP"/>
    <property type="match status" value="1"/>
</dbReference>
<evidence type="ECO:0000256" key="4">
    <source>
        <dbReference type="ARBA" id="ARBA00022771"/>
    </source>
</evidence>
<dbReference type="InterPro" id="IPR051854">
    <property type="entry name" value="Rho-type_GAP"/>
</dbReference>
<dbReference type="FunFam" id="3.30.60.20:FF:000025">
    <property type="entry name" value="Chimaerin"/>
    <property type="match status" value="1"/>
</dbReference>
<dbReference type="InterPro" id="IPR000980">
    <property type="entry name" value="SH2"/>
</dbReference>
<protein>
    <recommendedName>
        <fullName evidence="7">Beta-chimaerin</fullName>
    </recommendedName>
    <alternativeName>
        <fullName evidence="8">Beta-chimerin</fullName>
    </alternativeName>
    <alternativeName>
        <fullName evidence="9">Rho GTPase-activating protein 3</fullName>
    </alternativeName>
</protein>
<dbReference type="GO" id="GO:0016020">
    <property type="term" value="C:membrane"/>
    <property type="evidence" value="ECO:0007669"/>
    <property type="project" value="UniProtKB-SubCell"/>
</dbReference>
<keyword evidence="6" id="KW-0472">Membrane</keyword>
<dbReference type="Gene3D" id="3.30.505.10">
    <property type="entry name" value="SH2 domain"/>
    <property type="match status" value="1"/>
</dbReference>
<feature type="region of interest" description="Disordered" evidence="11">
    <location>
        <begin position="173"/>
        <end position="210"/>
    </location>
</feature>
<dbReference type="SMART" id="SM00324">
    <property type="entry name" value="RhoGAP"/>
    <property type="match status" value="1"/>
</dbReference>
<evidence type="ECO:0000256" key="7">
    <source>
        <dbReference type="ARBA" id="ARBA00073081"/>
    </source>
</evidence>
<keyword evidence="4" id="KW-0863">Zinc-finger</keyword>
<dbReference type="GO" id="GO:0005096">
    <property type="term" value="F:GTPase activator activity"/>
    <property type="evidence" value="ECO:0007669"/>
    <property type="project" value="UniProtKB-KW"/>
</dbReference>
<dbReference type="PANTHER" id="PTHR46075">
    <property type="entry name" value="CHIMERIN FAMILY MEMBER"/>
    <property type="match status" value="1"/>
</dbReference>
<feature type="domain" description="Phorbol-ester/DAG-type" evidence="13">
    <location>
        <begin position="225"/>
        <end position="275"/>
    </location>
</feature>
<sequence>MTEELAEDGRCYETIEQPVWKSYCKLQQKAPKARRIVCTNEIPFKPAHYGKEFHGCISREEADELVSEADGCYLVRESQRSPGSYTLTMRFGGISKNFRLYYDGLHYVACAQHLEHRCSASLNYKTHTQFYFATGEKRFQTIQDLVADGLITMYIDTYAKDYVDTMMISPGKTEAKKDEGKQSGGDMKENNELAKETSDASGKDQDQKLSFGRRESVKPSAYVKKHNFKIHTFKGPHWCDSCRNFLWGLIMQGIRCQDCGFNAHKQCGEVVREDCQPDKRYVKRVFGVDLTTLVKLHNTKRPFVVEACIREVERRGLDSEGIYRISGFADDVEALKNSFDKDGDQVDLSVYEDINIISGTLKQYFRMLPIPLITFDLYSKFIDAAKLSSRKEKMEQLSKALLQLPASHYETLKFLLGHLYRVAKKKEANMMTEENLSIVFGPTLMRAPDSDTSDVLTDMKLQRLVIESLITNQDILFDS</sequence>
<evidence type="ECO:0000256" key="11">
    <source>
        <dbReference type="SAM" id="MobiDB-lite"/>
    </source>
</evidence>
<comment type="subcellular location">
    <subcellularLocation>
        <location evidence="1">Membrane</location>
        <topology evidence="1">Peripheral membrane protein</topology>
    </subcellularLocation>
</comment>
<evidence type="ECO:0000256" key="10">
    <source>
        <dbReference type="PROSITE-ProRule" id="PRU00191"/>
    </source>
</evidence>
<dbReference type="STRING" id="46731.A0A3M6TVU2"/>
<dbReference type="PROSITE" id="PS50081">
    <property type="entry name" value="ZF_DAG_PE_2"/>
    <property type="match status" value="1"/>
</dbReference>
<evidence type="ECO:0000256" key="1">
    <source>
        <dbReference type="ARBA" id="ARBA00004170"/>
    </source>
</evidence>
<evidence type="ECO:0000313" key="16">
    <source>
        <dbReference type="Proteomes" id="UP000275408"/>
    </source>
</evidence>
<comment type="caution">
    <text evidence="15">The sequence shown here is derived from an EMBL/GenBank/DDBJ whole genome shotgun (WGS) entry which is preliminary data.</text>
</comment>
<dbReference type="PROSITE" id="PS00479">
    <property type="entry name" value="ZF_DAG_PE_1"/>
    <property type="match status" value="1"/>
</dbReference>
<dbReference type="PROSITE" id="PS50001">
    <property type="entry name" value="SH2"/>
    <property type="match status" value="1"/>
</dbReference>
<keyword evidence="10" id="KW-0727">SH2 domain</keyword>
<dbReference type="SUPFAM" id="SSF55550">
    <property type="entry name" value="SH2 domain"/>
    <property type="match status" value="1"/>
</dbReference>
<dbReference type="SUPFAM" id="SSF57889">
    <property type="entry name" value="Cysteine-rich domain"/>
    <property type="match status" value="1"/>
</dbReference>
<dbReference type="OrthoDB" id="3196451at2759"/>
<dbReference type="InterPro" id="IPR046349">
    <property type="entry name" value="C1-like_sf"/>
</dbReference>
<evidence type="ECO:0000259" key="13">
    <source>
        <dbReference type="PROSITE" id="PS50081"/>
    </source>
</evidence>
<evidence type="ECO:0000259" key="14">
    <source>
        <dbReference type="PROSITE" id="PS50238"/>
    </source>
</evidence>
<dbReference type="GO" id="GO:0007165">
    <property type="term" value="P:signal transduction"/>
    <property type="evidence" value="ECO:0007669"/>
    <property type="project" value="InterPro"/>
</dbReference>
<evidence type="ECO:0000313" key="15">
    <source>
        <dbReference type="EMBL" id="RMX45523.1"/>
    </source>
</evidence>
<evidence type="ECO:0000256" key="9">
    <source>
        <dbReference type="ARBA" id="ARBA00077047"/>
    </source>
</evidence>
<dbReference type="Pfam" id="PF00130">
    <property type="entry name" value="C1_1"/>
    <property type="match status" value="1"/>
</dbReference>
<dbReference type="PRINTS" id="PR00008">
    <property type="entry name" value="DAGPEDOMAIN"/>
</dbReference>
<keyword evidence="16" id="KW-1185">Reference proteome</keyword>
<dbReference type="InterPro" id="IPR000198">
    <property type="entry name" value="RhoGAP_dom"/>
</dbReference>
<dbReference type="Gene3D" id="1.10.555.10">
    <property type="entry name" value="Rho GTPase activation protein"/>
    <property type="match status" value="1"/>
</dbReference>
<dbReference type="FunFam" id="1.10.555.10:FF:000005">
    <property type="entry name" value="Chimaerin"/>
    <property type="match status" value="1"/>
</dbReference>
<dbReference type="CDD" id="cd20806">
    <property type="entry name" value="C1_CHN"/>
    <property type="match status" value="1"/>
</dbReference>
<dbReference type="SUPFAM" id="SSF48350">
    <property type="entry name" value="GTPase activation domain, GAP"/>
    <property type="match status" value="1"/>
</dbReference>
<dbReference type="InterPro" id="IPR002219">
    <property type="entry name" value="PKC_DAG/PE"/>
</dbReference>
<evidence type="ECO:0000256" key="8">
    <source>
        <dbReference type="ARBA" id="ARBA00076015"/>
    </source>
</evidence>
<dbReference type="Proteomes" id="UP000275408">
    <property type="component" value="Unassembled WGS sequence"/>
</dbReference>
<keyword evidence="5" id="KW-0862">Zinc</keyword>
<dbReference type="InterPro" id="IPR008936">
    <property type="entry name" value="Rho_GTPase_activation_prot"/>
</dbReference>
<evidence type="ECO:0000256" key="5">
    <source>
        <dbReference type="ARBA" id="ARBA00022833"/>
    </source>
</evidence>
<feature type="domain" description="SH2" evidence="12">
    <location>
        <begin position="52"/>
        <end position="146"/>
    </location>
</feature>
<dbReference type="EMBL" id="RCHS01002817">
    <property type="protein sequence ID" value="RMX45523.1"/>
    <property type="molecule type" value="Genomic_DNA"/>
</dbReference>
<dbReference type="AlphaFoldDB" id="A0A3M6TVU2"/>
<evidence type="ECO:0000259" key="12">
    <source>
        <dbReference type="PROSITE" id="PS50001"/>
    </source>
</evidence>
<feature type="domain" description="Rho-GAP" evidence="14">
    <location>
        <begin position="288"/>
        <end position="477"/>
    </location>
</feature>
<dbReference type="Gene3D" id="3.30.60.20">
    <property type="match status" value="1"/>
</dbReference>
<evidence type="ECO:0000256" key="3">
    <source>
        <dbReference type="ARBA" id="ARBA00022723"/>
    </source>
</evidence>
<dbReference type="SMART" id="SM00252">
    <property type="entry name" value="SH2"/>
    <property type="match status" value="1"/>
</dbReference>
<evidence type="ECO:0000256" key="2">
    <source>
        <dbReference type="ARBA" id="ARBA00022468"/>
    </source>
</evidence>
<name>A0A3M6TVU2_POCDA</name>
<keyword evidence="2" id="KW-0343">GTPase activation</keyword>
<reference evidence="15 16" key="1">
    <citation type="journal article" date="2018" name="Sci. Rep.">
        <title>Comparative analysis of the Pocillopora damicornis genome highlights role of immune system in coral evolution.</title>
        <authorList>
            <person name="Cunning R."/>
            <person name="Bay R.A."/>
            <person name="Gillette P."/>
            <person name="Baker A.C."/>
            <person name="Traylor-Knowles N."/>
        </authorList>
    </citation>
    <scope>NUCLEOTIDE SEQUENCE [LARGE SCALE GENOMIC DNA]</scope>
    <source>
        <strain evidence="15">RSMAS</strain>
        <tissue evidence="15">Whole animal</tissue>
    </source>
</reference>
<dbReference type="SMART" id="SM00109">
    <property type="entry name" value="C1"/>
    <property type="match status" value="1"/>
</dbReference>
<dbReference type="GO" id="GO:0008270">
    <property type="term" value="F:zinc ion binding"/>
    <property type="evidence" value="ECO:0007669"/>
    <property type="project" value="UniProtKB-KW"/>
</dbReference>
<keyword evidence="3" id="KW-0479">Metal-binding</keyword>
<dbReference type="Pfam" id="PF00017">
    <property type="entry name" value="SH2"/>
    <property type="match status" value="1"/>
</dbReference>
<accession>A0A3M6TVU2</accession>
<dbReference type="PANTHER" id="PTHR46075:SF2">
    <property type="entry name" value="RHO GTPASE ACTIVATING PROTEIN AT 5A, ISOFORM A"/>
    <property type="match status" value="1"/>
</dbReference>
<dbReference type="InterPro" id="IPR036860">
    <property type="entry name" value="SH2_dom_sf"/>
</dbReference>
<evidence type="ECO:0000256" key="6">
    <source>
        <dbReference type="ARBA" id="ARBA00023136"/>
    </source>
</evidence>
<dbReference type="Pfam" id="PF00620">
    <property type="entry name" value="RhoGAP"/>
    <property type="match status" value="1"/>
</dbReference>
<gene>
    <name evidence="15" type="ORF">pdam_00008458</name>
</gene>
<dbReference type="InterPro" id="IPR020454">
    <property type="entry name" value="DAG/PE-bd"/>
</dbReference>
<proteinExistence type="predicted"/>